<dbReference type="InterPro" id="IPR025110">
    <property type="entry name" value="AMP-bd_C"/>
</dbReference>
<organism evidence="4 5">
    <name type="scientific">Micromonospora citrea</name>
    <dbReference type="NCBI Taxonomy" id="47855"/>
    <lineage>
        <taxon>Bacteria</taxon>
        <taxon>Bacillati</taxon>
        <taxon>Actinomycetota</taxon>
        <taxon>Actinomycetes</taxon>
        <taxon>Micromonosporales</taxon>
        <taxon>Micromonosporaceae</taxon>
        <taxon>Micromonospora</taxon>
    </lineage>
</organism>
<reference evidence="5" key="1">
    <citation type="submission" date="2016-06" db="EMBL/GenBank/DDBJ databases">
        <authorList>
            <person name="Varghese N."/>
            <person name="Submissions Spin"/>
        </authorList>
    </citation>
    <scope>NUCLEOTIDE SEQUENCE [LARGE SCALE GENOMIC DNA]</scope>
    <source>
        <strain evidence="5">DSM 43903</strain>
    </source>
</reference>
<dbReference type="Pfam" id="PF00501">
    <property type="entry name" value="AMP-binding"/>
    <property type="match status" value="1"/>
</dbReference>
<dbReference type="InterPro" id="IPR010071">
    <property type="entry name" value="AA_adenyl_dom"/>
</dbReference>
<dbReference type="Pfam" id="PF07993">
    <property type="entry name" value="NAD_binding_4"/>
    <property type="match status" value="1"/>
</dbReference>
<dbReference type="NCBIfam" id="TIGR01733">
    <property type="entry name" value="AA-adenyl-dom"/>
    <property type="match status" value="1"/>
</dbReference>
<dbReference type="SUPFAM" id="SSF47336">
    <property type="entry name" value="ACP-like"/>
    <property type="match status" value="1"/>
</dbReference>
<dbReference type="PANTHER" id="PTHR44845:SF6">
    <property type="entry name" value="BETA-ALANINE-ACTIVATING ENZYME"/>
    <property type="match status" value="1"/>
</dbReference>
<protein>
    <submittedName>
        <fullName evidence="4">Amino acid adenylation domain-containing protein/thioester reductase domain-containing protein</fullName>
    </submittedName>
</protein>
<dbReference type="InterPro" id="IPR045851">
    <property type="entry name" value="AMP-bd_C_sf"/>
</dbReference>
<evidence type="ECO:0000256" key="2">
    <source>
        <dbReference type="ARBA" id="ARBA00022553"/>
    </source>
</evidence>
<dbReference type="Pfam" id="PF13193">
    <property type="entry name" value="AMP-binding_C"/>
    <property type="match status" value="1"/>
</dbReference>
<dbReference type="Gene3D" id="3.30.300.30">
    <property type="match status" value="1"/>
</dbReference>
<dbReference type="Proteomes" id="UP000199001">
    <property type="component" value="Unassembled WGS sequence"/>
</dbReference>
<dbReference type="Gene3D" id="3.40.50.12780">
    <property type="entry name" value="N-terminal domain of ligase-like"/>
    <property type="match status" value="1"/>
</dbReference>
<dbReference type="Pfam" id="PF00550">
    <property type="entry name" value="PP-binding"/>
    <property type="match status" value="1"/>
</dbReference>
<dbReference type="Gene3D" id="3.40.50.720">
    <property type="entry name" value="NAD(P)-binding Rossmann-like Domain"/>
    <property type="match status" value="1"/>
</dbReference>
<dbReference type="InterPro" id="IPR042099">
    <property type="entry name" value="ANL_N_sf"/>
</dbReference>
<proteinExistence type="predicted"/>
<dbReference type="PANTHER" id="PTHR44845">
    <property type="entry name" value="CARRIER DOMAIN-CONTAINING PROTEIN"/>
    <property type="match status" value="1"/>
</dbReference>
<dbReference type="InterPro" id="IPR010080">
    <property type="entry name" value="Thioester_reductase-like_dom"/>
</dbReference>
<evidence type="ECO:0000259" key="3">
    <source>
        <dbReference type="PROSITE" id="PS50075"/>
    </source>
</evidence>
<accession>A0A1C6VM87</accession>
<dbReference type="CDD" id="cd05930">
    <property type="entry name" value="A_NRPS"/>
    <property type="match status" value="1"/>
</dbReference>
<dbReference type="InterPro" id="IPR036291">
    <property type="entry name" value="NAD(P)-bd_dom_sf"/>
</dbReference>
<dbReference type="PROSITE" id="PS00012">
    <property type="entry name" value="PHOSPHOPANTETHEINE"/>
    <property type="match status" value="1"/>
</dbReference>
<dbReference type="NCBIfam" id="TIGR01746">
    <property type="entry name" value="Thioester-redct"/>
    <property type="match status" value="1"/>
</dbReference>
<dbReference type="SUPFAM" id="SSF51735">
    <property type="entry name" value="NAD(P)-binding Rossmann-fold domains"/>
    <property type="match status" value="1"/>
</dbReference>
<dbReference type="SUPFAM" id="SSF56801">
    <property type="entry name" value="Acetyl-CoA synthetase-like"/>
    <property type="match status" value="1"/>
</dbReference>
<dbReference type="EMBL" id="FMHZ01000002">
    <property type="protein sequence ID" value="SCL67421.1"/>
    <property type="molecule type" value="Genomic_DNA"/>
</dbReference>
<dbReference type="OrthoDB" id="4477213at2"/>
<gene>
    <name evidence="4" type="ORF">GA0070606_4548</name>
</gene>
<evidence type="ECO:0000256" key="1">
    <source>
        <dbReference type="ARBA" id="ARBA00022450"/>
    </source>
</evidence>
<name>A0A1C6VM87_9ACTN</name>
<dbReference type="STRING" id="47855.GA0070606_4548"/>
<keyword evidence="2" id="KW-0597">Phosphoprotein</keyword>
<dbReference type="InterPro" id="IPR036736">
    <property type="entry name" value="ACP-like_sf"/>
</dbReference>
<evidence type="ECO:0000313" key="5">
    <source>
        <dbReference type="Proteomes" id="UP000199001"/>
    </source>
</evidence>
<sequence length="1199" mass="127555">MRSGDSGSAAPVPVSDTSTYRYTATRPAATGPHPAPDRAATAALAAAELLDRLGRQAPVRVRTGTAALDLPAWPAQVHRMPGERARATVRACAAAPDHDGADHVLVLLDGGAPAPGAATPPVLLTADVTDEAVAVVLHCAADDPWSAGGAAVAEMFAELLAALLADPALPASRAPALGPASRTLVERAAGRGHDDGPFEAVPRMIERRVDLHPHRRAVSFRGRSLTYRELDDLANGVAADLAARGVGRGDVVPVLLADGLELPVVDLALMKLGAAFVPVDPGWPADRLRASLRVIRPRLAVVRGDGPRPDTGDVPCLPVDLDDVAPTRRRPGVPVGPGDLIYGIFTSGTTGTPKCAVNRHDGIANRFRFMTRYFAATGAEVVLQNSRHTFDSSVWQMFWPLTTGGRVVVPVEGGFLDVERTIRTIADEAVTMTDFVPSVLGALVSVLDRDPAARRAVGTLRHVIVGGEEIDPWAVHRLADLVPGVSATNGYGPTEASIGMVFHTVARSDGDVIPIGRPIDNCYAAVVDAELRPLPPGATGEIVIGGVCLGEGYLGDPARTAEVFVPNPLPGVPGPRLYRTGDLGRLATDGRLHFAGRRDFQLKVNGVRIEAGEIETAATRLPGVRQAKVLVAREGRARSLALFVAAEPGVTESAVRAHLRRLLPRPHVPRHVVVRDALPLTGNGKVDRRALESWLDRTLADRARAAAVRAEARTLPDRVLAVFRSVLGRPDLGPDTDFLDVGGDSLQALDVVTALGADHRVRVGVQDLFAHPTAARLARRIAARLGAAESAETEAELVERDAAVPADLPVRPAAWRRSPRTVLVTGATGFVGARLVHELLATTDVRVLCLARAADDAGATARVVGALTERGLWRPGHTPRLRGYAADLARPSLGLDPDAWARLAHDCDLVLHAGALVNFLFDYRAHRAANVLGTAELLRLALTGRPKPLHHVSTLGVLDTEAARRPEPLPEGCDPALAVAPTSGYSRSKWVAERYLAEARRRGATVTVLRLGEVMPAADDGVPNPRALTHLLLAACHRLRMRPDAPVRSDWTPVDWAARRIVATVVDPRQWGGTLHVLHPVSVDFTDLPLAGAGALPRVSCVRFVAALREAATDGDRAAAVLLALFPPGAGADEQRLRAVFATLLTDNPRLFRRDGCAELERRRGFTDHRLGPSVDAYRAWLGEYERQDTDRLLPAGPG</sequence>
<dbReference type="InterPro" id="IPR013120">
    <property type="entry name" value="FAR_NAD-bd"/>
</dbReference>
<dbReference type="PROSITE" id="PS50075">
    <property type="entry name" value="CARRIER"/>
    <property type="match status" value="1"/>
</dbReference>
<keyword evidence="1" id="KW-0596">Phosphopantetheine</keyword>
<dbReference type="InterPro" id="IPR000873">
    <property type="entry name" value="AMP-dep_synth/lig_dom"/>
</dbReference>
<dbReference type="GO" id="GO:0031177">
    <property type="term" value="F:phosphopantetheine binding"/>
    <property type="evidence" value="ECO:0007669"/>
    <property type="project" value="InterPro"/>
</dbReference>
<dbReference type="InterPro" id="IPR006162">
    <property type="entry name" value="Ppantetheine_attach_site"/>
</dbReference>
<dbReference type="AlphaFoldDB" id="A0A1C6VM87"/>
<feature type="domain" description="Carrier" evidence="3">
    <location>
        <begin position="710"/>
        <end position="785"/>
    </location>
</feature>
<dbReference type="InterPro" id="IPR020806">
    <property type="entry name" value="PKS_PP-bd"/>
</dbReference>
<dbReference type="InterPro" id="IPR009081">
    <property type="entry name" value="PP-bd_ACP"/>
</dbReference>
<dbReference type="SMART" id="SM00823">
    <property type="entry name" value="PKS_PP"/>
    <property type="match status" value="1"/>
</dbReference>
<dbReference type="RefSeq" id="WP_091103897.1">
    <property type="nucleotide sequence ID" value="NZ_FMHZ01000002.1"/>
</dbReference>
<dbReference type="Gene3D" id="1.10.1200.10">
    <property type="entry name" value="ACP-like"/>
    <property type="match status" value="1"/>
</dbReference>
<keyword evidence="5" id="KW-1185">Reference proteome</keyword>
<evidence type="ECO:0000313" key="4">
    <source>
        <dbReference type="EMBL" id="SCL67421.1"/>
    </source>
</evidence>